<protein>
    <submittedName>
        <fullName evidence="2">Uncharacterized protein</fullName>
    </submittedName>
</protein>
<dbReference type="Proteomes" id="UP000235672">
    <property type="component" value="Unassembled WGS sequence"/>
</dbReference>
<organism evidence="2 3">
    <name type="scientific">Hyaloscypha hepaticicola</name>
    <dbReference type="NCBI Taxonomy" id="2082293"/>
    <lineage>
        <taxon>Eukaryota</taxon>
        <taxon>Fungi</taxon>
        <taxon>Dikarya</taxon>
        <taxon>Ascomycota</taxon>
        <taxon>Pezizomycotina</taxon>
        <taxon>Leotiomycetes</taxon>
        <taxon>Helotiales</taxon>
        <taxon>Hyaloscyphaceae</taxon>
        <taxon>Hyaloscypha</taxon>
    </lineage>
</organism>
<evidence type="ECO:0000313" key="3">
    <source>
        <dbReference type="Proteomes" id="UP000235672"/>
    </source>
</evidence>
<gene>
    <name evidence="2" type="ORF">NA56DRAFT_717906</name>
</gene>
<feature type="region of interest" description="Disordered" evidence="1">
    <location>
        <begin position="79"/>
        <end position="135"/>
    </location>
</feature>
<dbReference type="AlphaFoldDB" id="A0A2J6Q9F2"/>
<reference evidence="2 3" key="1">
    <citation type="submission" date="2016-05" db="EMBL/GenBank/DDBJ databases">
        <title>A degradative enzymes factory behind the ericoid mycorrhizal symbiosis.</title>
        <authorList>
            <consortium name="DOE Joint Genome Institute"/>
            <person name="Martino E."/>
            <person name="Morin E."/>
            <person name="Grelet G."/>
            <person name="Kuo A."/>
            <person name="Kohler A."/>
            <person name="Daghino S."/>
            <person name="Barry K."/>
            <person name="Choi C."/>
            <person name="Cichocki N."/>
            <person name="Clum A."/>
            <person name="Copeland A."/>
            <person name="Hainaut M."/>
            <person name="Haridas S."/>
            <person name="Labutti K."/>
            <person name="Lindquist E."/>
            <person name="Lipzen A."/>
            <person name="Khouja H.-R."/>
            <person name="Murat C."/>
            <person name="Ohm R."/>
            <person name="Olson A."/>
            <person name="Spatafora J."/>
            <person name="Veneault-Fourrey C."/>
            <person name="Henrissat B."/>
            <person name="Grigoriev I."/>
            <person name="Martin F."/>
            <person name="Perotto S."/>
        </authorList>
    </citation>
    <scope>NUCLEOTIDE SEQUENCE [LARGE SCALE GENOMIC DNA]</scope>
    <source>
        <strain evidence="2 3">UAMH 7357</strain>
    </source>
</reference>
<proteinExistence type="predicted"/>
<name>A0A2J6Q9F2_9HELO</name>
<dbReference type="EMBL" id="KZ613476">
    <property type="protein sequence ID" value="PMD22898.1"/>
    <property type="molecule type" value="Genomic_DNA"/>
</dbReference>
<sequence length="135" mass="15842">MCNITIDAFPCLHGKLAIHHCEKRAGVTKTITQWEDLVHMLHTLFTDANFKATLKCLDAEREIKLVPLPDNFDECLERRGPCNKQHGDTKMHYLDHDGKEVHENNTTVTHDHKDKHPQTQRRGHEDEHHQRQTRR</sequence>
<evidence type="ECO:0000256" key="1">
    <source>
        <dbReference type="SAM" id="MobiDB-lite"/>
    </source>
</evidence>
<keyword evidence="3" id="KW-1185">Reference proteome</keyword>
<evidence type="ECO:0000313" key="2">
    <source>
        <dbReference type="EMBL" id="PMD22898.1"/>
    </source>
</evidence>
<accession>A0A2J6Q9F2</accession>